<evidence type="ECO:0000313" key="2">
    <source>
        <dbReference type="EMBL" id="WOB06792.1"/>
    </source>
</evidence>
<reference evidence="2 3" key="1">
    <citation type="submission" date="2023-10" db="EMBL/GenBank/DDBJ databases">
        <title>Bacteria for the degradation of biodegradable plastic PBAT(Polybutylene adipate terephthalate).</title>
        <authorList>
            <person name="Weon H.-Y."/>
            <person name="Yeon J."/>
        </authorList>
    </citation>
    <scope>NUCLEOTIDE SEQUENCE [LARGE SCALE GENOMIC DNA]</scope>
    <source>
        <strain evidence="2 3">SBD 7-3</strain>
    </source>
</reference>
<dbReference type="SUPFAM" id="SSF54593">
    <property type="entry name" value="Glyoxalase/Bleomycin resistance protein/Dihydroxybiphenyl dioxygenase"/>
    <property type="match status" value="1"/>
</dbReference>
<dbReference type="PROSITE" id="PS51819">
    <property type="entry name" value="VOC"/>
    <property type="match status" value="1"/>
</dbReference>
<dbReference type="Pfam" id="PF00903">
    <property type="entry name" value="Glyoxalase"/>
    <property type="match status" value="1"/>
</dbReference>
<dbReference type="Gene3D" id="3.30.720.120">
    <property type="match status" value="1"/>
</dbReference>
<protein>
    <submittedName>
        <fullName evidence="2">VOC family protein</fullName>
    </submittedName>
</protein>
<organism evidence="2 3">
    <name type="scientific">Piscinibacter gummiphilus</name>
    <dbReference type="NCBI Taxonomy" id="946333"/>
    <lineage>
        <taxon>Bacteria</taxon>
        <taxon>Pseudomonadati</taxon>
        <taxon>Pseudomonadota</taxon>
        <taxon>Betaproteobacteria</taxon>
        <taxon>Burkholderiales</taxon>
        <taxon>Sphaerotilaceae</taxon>
        <taxon>Piscinibacter</taxon>
    </lineage>
</organism>
<dbReference type="InterPro" id="IPR037523">
    <property type="entry name" value="VOC_core"/>
</dbReference>
<dbReference type="Proteomes" id="UP001303946">
    <property type="component" value="Chromosome"/>
</dbReference>
<dbReference type="PANTHER" id="PTHR34109">
    <property type="entry name" value="BNAUNNG04460D PROTEIN-RELATED"/>
    <property type="match status" value="1"/>
</dbReference>
<sequence>MKNSIHELYAYLCVPSAQQAIDFYTRAFGAEELYRLTEPSGRVGHVELQMGPSAVLMISEEYPEFGITAPPAQGLSGMVIHLHVDDCDAMGEQAVACGATLISPPANQFYGERSCKLRDPFGHTWLIGHSIEKLSPQEMQQRYTELMQNGG</sequence>
<feature type="domain" description="VOC" evidence="1">
    <location>
        <begin position="4"/>
        <end position="130"/>
    </location>
</feature>
<evidence type="ECO:0000313" key="3">
    <source>
        <dbReference type="Proteomes" id="UP001303946"/>
    </source>
</evidence>
<gene>
    <name evidence="2" type="ORF">RXV79_17915</name>
</gene>
<dbReference type="InterPro" id="IPR029068">
    <property type="entry name" value="Glyas_Bleomycin-R_OHBP_Dase"/>
</dbReference>
<dbReference type="CDD" id="cd07246">
    <property type="entry name" value="VOC_like"/>
    <property type="match status" value="1"/>
</dbReference>
<dbReference type="EMBL" id="CP136336">
    <property type="protein sequence ID" value="WOB06792.1"/>
    <property type="molecule type" value="Genomic_DNA"/>
</dbReference>
<name>A0ABZ0CV25_9BURK</name>
<dbReference type="Gene3D" id="3.30.720.110">
    <property type="match status" value="1"/>
</dbReference>
<proteinExistence type="predicted"/>
<dbReference type="InterPro" id="IPR004360">
    <property type="entry name" value="Glyas_Fos-R_dOase_dom"/>
</dbReference>
<accession>A0ABZ0CV25</accession>
<dbReference type="RefSeq" id="WP_316699438.1">
    <property type="nucleotide sequence ID" value="NZ_CP136336.1"/>
</dbReference>
<evidence type="ECO:0000259" key="1">
    <source>
        <dbReference type="PROSITE" id="PS51819"/>
    </source>
</evidence>
<keyword evidence="3" id="KW-1185">Reference proteome</keyword>
<dbReference type="PANTHER" id="PTHR34109:SF1">
    <property type="entry name" value="VOC DOMAIN-CONTAINING PROTEIN"/>
    <property type="match status" value="1"/>
</dbReference>